<keyword evidence="7" id="KW-0547">Nucleotide-binding</keyword>
<evidence type="ECO:0000256" key="5">
    <source>
        <dbReference type="ARBA" id="ARBA00022723"/>
    </source>
</evidence>
<keyword evidence="4" id="KW-0808">Transferase</keyword>
<keyword evidence="9" id="KW-0067">ATP-binding</keyword>
<accession>A0A1F6CAZ7</accession>
<comment type="catalytic activity">
    <reaction evidence="12">
        <text>D-ribose 5-phosphate + ATP = 5-phospho-alpha-D-ribose 1-diphosphate + AMP + H(+)</text>
        <dbReference type="Rhea" id="RHEA:15609"/>
        <dbReference type="ChEBI" id="CHEBI:15378"/>
        <dbReference type="ChEBI" id="CHEBI:30616"/>
        <dbReference type="ChEBI" id="CHEBI:58017"/>
        <dbReference type="ChEBI" id="CHEBI:78346"/>
        <dbReference type="ChEBI" id="CHEBI:456215"/>
        <dbReference type="EC" id="2.7.6.1"/>
    </reaction>
</comment>
<feature type="domain" description="Ribose-phosphate pyrophosphokinase N-terminal" evidence="16">
    <location>
        <begin position="5"/>
        <end position="121"/>
    </location>
</feature>
<comment type="cofactor">
    <cofactor evidence="1">
        <name>Mg(2+)</name>
        <dbReference type="ChEBI" id="CHEBI:18420"/>
    </cofactor>
</comment>
<dbReference type="SMART" id="SM01400">
    <property type="entry name" value="Pribosyltran_N"/>
    <property type="match status" value="1"/>
</dbReference>
<dbReference type="GO" id="GO:0005737">
    <property type="term" value="C:cytoplasm"/>
    <property type="evidence" value="ECO:0007669"/>
    <property type="project" value="TreeGrafter"/>
</dbReference>
<evidence type="ECO:0000313" key="17">
    <source>
        <dbReference type="EMBL" id="OGG46220.1"/>
    </source>
</evidence>
<name>A0A1F6CAZ7_HANXR</name>
<dbReference type="AlphaFoldDB" id="A0A1F6CAZ7"/>
<evidence type="ECO:0000256" key="14">
    <source>
        <dbReference type="ARBA" id="ARBA00061444"/>
    </source>
</evidence>
<dbReference type="GO" id="GO:0016301">
    <property type="term" value="F:kinase activity"/>
    <property type="evidence" value="ECO:0007669"/>
    <property type="project" value="UniProtKB-KW"/>
</dbReference>
<dbReference type="GO" id="GO:0006164">
    <property type="term" value="P:purine nucleotide biosynthetic process"/>
    <property type="evidence" value="ECO:0007669"/>
    <property type="project" value="TreeGrafter"/>
</dbReference>
<dbReference type="CDD" id="cd06223">
    <property type="entry name" value="PRTases_typeI"/>
    <property type="match status" value="1"/>
</dbReference>
<evidence type="ECO:0000256" key="15">
    <source>
        <dbReference type="ARBA" id="ARBA00069492"/>
    </source>
</evidence>
<keyword evidence="10" id="KW-0460">Magnesium</keyword>
<evidence type="ECO:0000256" key="6">
    <source>
        <dbReference type="ARBA" id="ARBA00022727"/>
    </source>
</evidence>
<reference evidence="17 18" key="1">
    <citation type="journal article" date="2016" name="Nat. Commun.">
        <title>Thousands of microbial genomes shed light on interconnected biogeochemical processes in an aquifer system.</title>
        <authorList>
            <person name="Anantharaman K."/>
            <person name="Brown C.T."/>
            <person name="Hug L.A."/>
            <person name="Sharon I."/>
            <person name="Castelle C.J."/>
            <person name="Probst A.J."/>
            <person name="Thomas B.C."/>
            <person name="Singh A."/>
            <person name="Wilkins M.J."/>
            <person name="Karaoz U."/>
            <person name="Brodie E.L."/>
            <person name="Williams K.H."/>
            <person name="Hubbard S.S."/>
            <person name="Banfield J.F."/>
        </authorList>
    </citation>
    <scope>NUCLEOTIDE SEQUENCE [LARGE SCALE GENOMIC DNA]</scope>
    <source>
        <strain evidence="18">RIFCSPLOWO2_12_FULL_64_10</strain>
    </source>
</reference>
<gene>
    <name evidence="17" type="ORF">A3F84_20740</name>
</gene>
<keyword evidence="5" id="KW-0479">Metal-binding</keyword>
<dbReference type="GO" id="GO:0000287">
    <property type="term" value="F:magnesium ion binding"/>
    <property type="evidence" value="ECO:0007669"/>
    <property type="project" value="InterPro"/>
</dbReference>
<dbReference type="InterPro" id="IPR000836">
    <property type="entry name" value="PRTase_dom"/>
</dbReference>
<evidence type="ECO:0000256" key="10">
    <source>
        <dbReference type="ARBA" id="ARBA00022842"/>
    </source>
</evidence>
<dbReference type="InterPro" id="IPR029057">
    <property type="entry name" value="PRTase-like"/>
</dbReference>
<sequence>MDNHLKIFSGSSNPALAREICDHVDVNPSRLTITRFSNENIKAKIEENVRGDDVYVVQTSCPPVNDNLVELLIIIDALKYASAGRITAVLPYYPYVRSDKKDEPRIYITARLVADLLETAGADRILTMTLHAPQIVGFSRIPVDQLLATQLIAEYFSRRDLTDYIVVAPDVGSAKKVEVYARRLDLPMAIIDKRRYADDEKAVAKYMFGDVEGKNALLFDDEVLSGGTLLQAVHIIKEHGARRVFAGCVHGIFSGQAIPRVAESPIEEFVITNTIPHASSKLGPKFTVLSVAKMFGDAIKAIHQGDSVSKLFN</sequence>
<dbReference type="PANTHER" id="PTHR10210">
    <property type="entry name" value="RIBOSE-PHOSPHATE DIPHOSPHOKINASE FAMILY MEMBER"/>
    <property type="match status" value="1"/>
</dbReference>
<dbReference type="PANTHER" id="PTHR10210:SF32">
    <property type="entry name" value="RIBOSE-PHOSPHATE PYROPHOSPHOKINASE 2"/>
    <property type="match status" value="1"/>
</dbReference>
<evidence type="ECO:0000256" key="11">
    <source>
        <dbReference type="ARBA" id="ARBA00029942"/>
    </source>
</evidence>
<dbReference type="GO" id="GO:0002189">
    <property type="term" value="C:ribose phosphate diphosphokinase complex"/>
    <property type="evidence" value="ECO:0007669"/>
    <property type="project" value="TreeGrafter"/>
</dbReference>
<keyword evidence="6" id="KW-0545">Nucleotide biosynthesis</keyword>
<dbReference type="EC" id="2.7.6.1" evidence="3"/>
<dbReference type="GO" id="GO:0005524">
    <property type="term" value="F:ATP binding"/>
    <property type="evidence" value="ECO:0007669"/>
    <property type="project" value="UniProtKB-KW"/>
</dbReference>
<evidence type="ECO:0000256" key="9">
    <source>
        <dbReference type="ARBA" id="ARBA00022840"/>
    </source>
</evidence>
<dbReference type="Pfam" id="PF14572">
    <property type="entry name" value="Pribosyl_synth"/>
    <property type="match status" value="1"/>
</dbReference>
<protein>
    <recommendedName>
        <fullName evidence="15">Ribose-phosphate pyrophosphokinase</fullName>
        <ecNumber evidence="3">2.7.6.1</ecNumber>
    </recommendedName>
    <alternativeName>
        <fullName evidence="11">Phosphoribosyl pyrophosphate synthase</fullName>
    </alternativeName>
</protein>
<proteinExistence type="inferred from homology"/>
<comment type="pathway">
    <text evidence="2">Metabolic intermediate biosynthesis; 5-phospho-alpha-D-ribose 1-diphosphate biosynthesis; 5-phospho-alpha-D-ribose 1-diphosphate from D-ribose 5-phosphate (route I): step 1/1.</text>
</comment>
<comment type="function">
    <text evidence="13">Involved in the biosynthesis of the central metabolite phospho-alpha-D-ribosyl-1-pyrophosphate (PRPP) via the transfer of pyrophosphoryl group from ATP to 1-hydroxyl of ribose-5-phosphate (Rib-5-P).</text>
</comment>
<dbReference type="Proteomes" id="UP000178606">
    <property type="component" value="Unassembled WGS sequence"/>
</dbReference>
<dbReference type="SUPFAM" id="SSF53271">
    <property type="entry name" value="PRTase-like"/>
    <property type="match status" value="1"/>
</dbReference>
<evidence type="ECO:0000256" key="2">
    <source>
        <dbReference type="ARBA" id="ARBA00004996"/>
    </source>
</evidence>
<comment type="similarity">
    <text evidence="14">Belongs to the ribose-phosphate pyrophosphokinase family. Class I subfamily.</text>
</comment>
<dbReference type="FunFam" id="3.40.50.2020:FF:000001">
    <property type="entry name" value="Ribose-phosphate pyrophosphokinase"/>
    <property type="match status" value="1"/>
</dbReference>
<dbReference type="InterPro" id="IPR005946">
    <property type="entry name" value="Rib-P_diPkinase"/>
</dbReference>
<evidence type="ECO:0000259" key="16">
    <source>
        <dbReference type="Pfam" id="PF13793"/>
    </source>
</evidence>
<evidence type="ECO:0000256" key="7">
    <source>
        <dbReference type="ARBA" id="ARBA00022741"/>
    </source>
</evidence>
<organism evidence="17 18">
    <name type="scientific">Handelsmanbacteria sp. (strain RIFCSPLOWO2_12_FULL_64_10)</name>
    <dbReference type="NCBI Taxonomy" id="1817868"/>
    <lineage>
        <taxon>Bacteria</taxon>
        <taxon>Candidatus Handelsmaniibacteriota</taxon>
    </lineage>
</organism>
<evidence type="ECO:0000256" key="3">
    <source>
        <dbReference type="ARBA" id="ARBA00013247"/>
    </source>
</evidence>
<evidence type="ECO:0000313" key="18">
    <source>
        <dbReference type="Proteomes" id="UP000178606"/>
    </source>
</evidence>
<evidence type="ECO:0000256" key="13">
    <source>
        <dbReference type="ARBA" id="ARBA00054914"/>
    </source>
</evidence>
<dbReference type="EMBL" id="MFKF01000333">
    <property type="protein sequence ID" value="OGG46220.1"/>
    <property type="molecule type" value="Genomic_DNA"/>
</dbReference>
<dbReference type="NCBIfam" id="TIGR01251">
    <property type="entry name" value="ribP_PPkin"/>
    <property type="match status" value="1"/>
</dbReference>
<dbReference type="Pfam" id="PF13793">
    <property type="entry name" value="Pribosyltran_N"/>
    <property type="match status" value="1"/>
</dbReference>
<comment type="caution">
    <text evidence="17">The sequence shown here is derived from an EMBL/GenBank/DDBJ whole genome shotgun (WGS) entry which is preliminary data.</text>
</comment>
<evidence type="ECO:0000256" key="1">
    <source>
        <dbReference type="ARBA" id="ARBA00001946"/>
    </source>
</evidence>
<evidence type="ECO:0000256" key="4">
    <source>
        <dbReference type="ARBA" id="ARBA00022679"/>
    </source>
</evidence>
<keyword evidence="8" id="KW-0418">Kinase</keyword>
<dbReference type="NCBIfam" id="NF002320">
    <property type="entry name" value="PRK01259.1"/>
    <property type="match status" value="1"/>
</dbReference>
<dbReference type="GO" id="GO:0006015">
    <property type="term" value="P:5-phosphoribose 1-diphosphate biosynthetic process"/>
    <property type="evidence" value="ECO:0007669"/>
    <property type="project" value="TreeGrafter"/>
</dbReference>
<dbReference type="GO" id="GO:0004749">
    <property type="term" value="F:ribose phosphate diphosphokinase activity"/>
    <property type="evidence" value="ECO:0007669"/>
    <property type="project" value="UniProtKB-EC"/>
</dbReference>
<evidence type="ECO:0000256" key="12">
    <source>
        <dbReference type="ARBA" id="ARBA00049535"/>
    </source>
</evidence>
<evidence type="ECO:0000256" key="8">
    <source>
        <dbReference type="ARBA" id="ARBA00022777"/>
    </source>
</evidence>
<dbReference type="Gene3D" id="3.40.50.2020">
    <property type="match status" value="2"/>
</dbReference>
<dbReference type="InterPro" id="IPR029099">
    <property type="entry name" value="Pribosyltran_N"/>
</dbReference>